<dbReference type="InterPro" id="IPR016181">
    <property type="entry name" value="Acyl_CoA_acyltransferase"/>
</dbReference>
<dbReference type="GO" id="GO:0071596">
    <property type="term" value="P:ubiquitin-dependent protein catabolic process via the N-end rule pathway"/>
    <property type="evidence" value="ECO:0007669"/>
    <property type="project" value="InterPro"/>
</dbReference>
<feature type="domain" description="N-end aminoacyl transferase N-terminal" evidence="5">
    <location>
        <begin position="10"/>
        <end position="80"/>
    </location>
</feature>
<dbReference type="NCBIfam" id="NF002346">
    <property type="entry name" value="PRK01305.2-3"/>
    <property type="match status" value="1"/>
</dbReference>
<comment type="function">
    <text evidence="4">Functions in the N-end rule pathway of protein degradation where it conjugates Leu from its aminoacyl-tRNA to the N-termini of proteins containing an N-terminal aspartate or glutamate.</text>
</comment>
<evidence type="ECO:0000256" key="3">
    <source>
        <dbReference type="ARBA" id="ARBA00023315"/>
    </source>
</evidence>
<organism evidence="7">
    <name type="scientific">Salinispirillum sp. LH 10-3-1</name>
    <dbReference type="NCBI Taxonomy" id="2952525"/>
    <lineage>
        <taxon>Bacteria</taxon>
        <taxon>Pseudomonadati</taxon>
        <taxon>Pseudomonadota</taxon>
        <taxon>Gammaproteobacteria</taxon>
        <taxon>Oceanospirillales</taxon>
        <taxon>Saccharospirillaceae</taxon>
        <taxon>Salinispirillum</taxon>
    </lineage>
</organism>
<evidence type="ECO:0000259" key="6">
    <source>
        <dbReference type="Pfam" id="PF04377"/>
    </source>
</evidence>
<proteinExistence type="inferred from homology"/>
<dbReference type="RefSeq" id="WP_304993895.1">
    <property type="nucleotide sequence ID" value="NZ_CP101717.1"/>
</dbReference>
<comment type="subcellular location">
    <subcellularLocation>
        <location evidence="4">Cytoplasm</location>
    </subcellularLocation>
</comment>
<dbReference type="NCBIfam" id="NF002342">
    <property type="entry name" value="PRK01305.1-3"/>
    <property type="match status" value="1"/>
</dbReference>
<dbReference type="PANTHER" id="PTHR21367">
    <property type="entry name" value="ARGININE-TRNA-PROTEIN TRANSFERASE 1"/>
    <property type="match status" value="1"/>
</dbReference>
<dbReference type="EC" id="2.3.2.29" evidence="4"/>
<feature type="domain" description="N-end rule aminoacyl transferase C-terminal" evidence="6">
    <location>
        <begin position="103"/>
        <end position="222"/>
    </location>
</feature>
<accession>A0AB38YB61</accession>
<dbReference type="EMBL" id="CP101717">
    <property type="protein sequence ID" value="WLD56614.1"/>
    <property type="molecule type" value="Genomic_DNA"/>
</dbReference>
<dbReference type="PANTHER" id="PTHR21367:SF1">
    <property type="entry name" value="ARGINYL-TRNA--PROTEIN TRANSFERASE 1"/>
    <property type="match status" value="1"/>
</dbReference>
<evidence type="ECO:0000256" key="2">
    <source>
        <dbReference type="ARBA" id="ARBA00022679"/>
    </source>
</evidence>
<evidence type="ECO:0000256" key="1">
    <source>
        <dbReference type="ARBA" id="ARBA00022490"/>
    </source>
</evidence>
<dbReference type="SUPFAM" id="SSF55729">
    <property type="entry name" value="Acyl-CoA N-acyltransferases (Nat)"/>
    <property type="match status" value="1"/>
</dbReference>
<dbReference type="InterPro" id="IPR007471">
    <property type="entry name" value="N-end_Aminoacyl_Trfase_N"/>
</dbReference>
<dbReference type="HAMAP" id="MF_00689">
    <property type="entry name" value="Bpt"/>
    <property type="match status" value="1"/>
</dbReference>
<protein>
    <recommendedName>
        <fullName evidence="4">Aspartate/glutamate leucyltransferase</fullName>
        <ecNumber evidence="4">2.3.2.29</ecNumber>
    </recommendedName>
</protein>
<dbReference type="InterPro" id="IPR017138">
    <property type="entry name" value="Asp_Glu_LeuTrfase"/>
</dbReference>
<dbReference type="PIRSF" id="PIRSF037208">
    <property type="entry name" value="ATE_pro_prd"/>
    <property type="match status" value="1"/>
</dbReference>
<dbReference type="AlphaFoldDB" id="A0AB38YB61"/>
<evidence type="ECO:0000256" key="4">
    <source>
        <dbReference type="HAMAP-Rule" id="MF_00689"/>
    </source>
</evidence>
<dbReference type="GO" id="GO:0005737">
    <property type="term" value="C:cytoplasm"/>
    <property type="evidence" value="ECO:0007669"/>
    <property type="project" value="UniProtKB-SubCell"/>
</dbReference>
<keyword evidence="3 4" id="KW-0012">Acyltransferase</keyword>
<dbReference type="Pfam" id="PF04376">
    <property type="entry name" value="ATE_N"/>
    <property type="match status" value="1"/>
</dbReference>
<keyword evidence="2 4" id="KW-0808">Transferase</keyword>
<comment type="catalytic activity">
    <reaction evidence="4">
        <text>N-terminal L-aspartyl-[protein] + L-leucyl-tRNA(Leu) = N-terminal L-leucyl-L-aspartyl-[protein] + tRNA(Leu) + H(+)</text>
        <dbReference type="Rhea" id="RHEA:50420"/>
        <dbReference type="Rhea" id="RHEA-COMP:9613"/>
        <dbReference type="Rhea" id="RHEA-COMP:9622"/>
        <dbReference type="Rhea" id="RHEA-COMP:12669"/>
        <dbReference type="Rhea" id="RHEA-COMP:12674"/>
        <dbReference type="ChEBI" id="CHEBI:15378"/>
        <dbReference type="ChEBI" id="CHEBI:64720"/>
        <dbReference type="ChEBI" id="CHEBI:78442"/>
        <dbReference type="ChEBI" id="CHEBI:78494"/>
        <dbReference type="ChEBI" id="CHEBI:133042"/>
        <dbReference type="EC" id="2.3.2.29"/>
    </reaction>
</comment>
<comment type="catalytic activity">
    <reaction evidence="4">
        <text>N-terminal L-glutamyl-[protein] + L-leucyl-tRNA(Leu) = N-terminal L-leucyl-L-glutamyl-[protein] + tRNA(Leu) + H(+)</text>
        <dbReference type="Rhea" id="RHEA:50412"/>
        <dbReference type="Rhea" id="RHEA-COMP:9613"/>
        <dbReference type="Rhea" id="RHEA-COMP:9622"/>
        <dbReference type="Rhea" id="RHEA-COMP:12664"/>
        <dbReference type="Rhea" id="RHEA-COMP:12668"/>
        <dbReference type="ChEBI" id="CHEBI:15378"/>
        <dbReference type="ChEBI" id="CHEBI:64721"/>
        <dbReference type="ChEBI" id="CHEBI:78442"/>
        <dbReference type="ChEBI" id="CHEBI:78494"/>
        <dbReference type="ChEBI" id="CHEBI:133041"/>
        <dbReference type="EC" id="2.3.2.29"/>
    </reaction>
</comment>
<dbReference type="InterPro" id="IPR030700">
    <property type="entry name" value="N-end_Aminoacyl_Trfase"/>
</dbReference>
<dbReference type="GO" id="GO:0004057">
    <property type="term" value="F:arginyl-tRNA--protein transferase activity"/>
    <property type="evidence" value="ECO:0007669"/>
    <property type="project" value="InterPro"/>
</dbReference>
<dbReference type="NCBIfam" id="NF002341">
    <property type="entry name" value="PRK01305.1-1"/>
    <property type="match status" value="1"/>
</dbReference>
<comment type="similarity">
    <text evidence="4">Belongs to the R-transferase family. Bpt subfamily.</text>
</comment>
<dbReference type="InterPro" id="IPR007472">
    <property type="entry name" value="N-end_Aminoacyl_Trfase_C"/>
</dbReference>
<evidence type="ECO:0000313" key="7">
    <source>
        <dbReference type="EMBL" id="WLD56614.1"/>
    </source>
</evidence>
<sequence length="232" mass="27712">MTRLFKTSPHNCSYLNDRQAETLFIDPDATITPEMYEVLNLQGFRRSGSHFYRPDCTGCNECQSLRVLVNEYQPARRHRRMLKKADPVVRWQVTPVHYEEAYWQLYERYINERHRNGDMFPPAKEDFYRFLLQRSEFGFLLEARLEDELLLVAAVDQFSQGLSAVYTFFDPDHSDLSPGTLAILQLWRACKELKLPYLYLGYWLSSVPNMRYKADFQPAEIYQDDRWQRLIR</sequence>
<dbReference type="GO" id="GO:0008914">
    <property type="term" value="F:leucyl-tRNA--protein transferase activity"/>
    <property type="evidence" value="ECO:0007669"/>
    <property type="project" value="UniProtKB-UniRule"/>
</dbReference>
<reference evidence="7" key="1">
    <citation type="submission" date="2022-07" db="EMBL/GenBank/DDBJ databases">
        <title>Complete genome sequence of Salinispirillum sp. LH10-3-1 capable of multiple carbohydrate inversion isolated from a soda lake.</title>
        <authorList>
            <person name="Liu J."/>
            <person name="Zhai Y."/>
            <person name="Zhang H."/>
            <person name="Yang H."/>
            <person name="Qu J."/>
            <person name="Li J."/>
        </authorList>
    </citation>
    <scope>NUCLEOTIDE SEQUENCE</scope>
    <source>
        <strain evidence="7">LH 10-3-1</strain>
    </source>
</reference>
<keyword evidence="1 4" id="KW-0963">Cytoplasm</keyword>
<dbReference type="Pfam" id="PF04377">
    <property type="entry name" value="ATE_C"/>
    <property type="match status" value="1"/>
</dbReference>
<gene>
    <name evidence="4" type="primary">bpt</name>
    <name evidence="7" type="ORF">NFC81_07665</name>
</gene>
<name>A0AB38YB61_9GAMM</name>
<evidence type="ECO:0000259" key="5">
    <source>
        <dbReference type="Pfam" id="PF04376"/>
    </source>
</evidence>